<dbReference type="Proteomes" id="UP000325081">
    <property type="component" value="Unassembled WGS sequence"/>
</dbReference>
<name>A0A5A7P9T8_STRAF</name>
<protein>
    <submittedName>
        <fullName evidence="2">Mediator of RNA polymerase II transcription subunit</fullName>
    </submittedName>
</protein>
<dbReference type="EMBL" id="BKCP01003891">
    <property type="protein sequence ID" value="GER29442.1"/>
    <property type="molecule type" value="Genomic_DNA"/>
</dbReference>
<organism evidence="2 3">
    <name type="scientific">Striga asiatica</name>
    <name type="common">Asiatic witchweed</name>
    <name type="synonym">Buchnera asiatica</name>
    <dbReference type="NCBI Taxonomy" id="4170"/>
    <lineage>
        <taxon>Eukaryota</taxon>
        <taxon>Viridiplantae</taxon>
        <taxon>Streptophyta</taxon>
        <taxon>Embryophyta</taxon>
        <taxon>Tracheophyta</taxon>
        <taxon>Spermatophyta</taxon>
        <taxon>Magnoliopsida</taxon>
        <taxon>eudicotyledons</taxon>
        <taxon>Gunneridae</taxon>
        <taxon>Pentapetalae</taxon>
        <taxon>asterids</taxon>
        <taxon>lamiids</taxon>
        <taxon>Lamiales</taxon>
        <taxon>Orobanchaceae</taxon>
        <taxon>Buchnereae</taxon>
        <taxon>Striga</taxon>
    </lineage>
</organism>
<dbReference type="OrthoDB" id="1915921at2759"/>
<feature type="region of interest" description="Disordered" evidence="1">
    <location>
        <begin position="1"/>
        <end position="32"/>
    </location>
</feature>
<keyword evidence="3" id="KW-1185">Reference proteome</keyword>
<evidence type="ECO:0000256" key="1">
    <source>
        <dbReference type="SAM" id="MobiDB-lite"/>
    </source>
</evidence>
<proteinExistence type="predicted"/>
<reference evidence="3" key="1">
    <citation type="journal article" date="2019" name="Curr. Biol.">
        <title>Genome Sequence of Striga asiatica Provides Insight into the Evolution of Plant Parasitism.</title>
        <authorList>
            <person name="Yoshida S."/>
            <person name="Kim S."/>
            <person name="Wafula E.K."/>
            <person name="Tanskanen J."/>
            <person name="Kim Y.M."/>
            <person name="Honaas L."/>
            <person name="Yang Z."/>
            <person name="Spallek T."/>
            <person name="Conn C.E."/>
            <person name="Ichihashi Y."/>
            <person name="Cheong K."/>
            <person name="Cui S."/>
            <person name="Der J.P."/>
            <person name="Gundlach H."/>
            <person name="Jiao Y."/>
            <person name="Hori C."/>
            <person name="Ishida J.K."/>
            <person name="Kasahara H."/>
            <person name="Kiba T."/>
            <person name="Kim M.S."/>
            <person name="Koo N."/>
            <person name="Laohavisit A."/>
            <person name="Lee Y.H."/>
            <person name="Lumba S."/>
            <person name="McCourt P."/>
            <person name="Mortimer J.C."/>
            <person name="Mutuku J.M."/>
            <person name="Nomura T."/>
            <person name="Sasaki-Sekimoto Y."/>
            <person name="Seto Y."/>
            <person name="Wang Y."/>
            <person name="Wakatake T."/>
            <person name="Sakakibara H."/>
            <person name="Demura T."/>
            <person name="Yamaguchi S."/>
            <person name="Yoneyama K."/>
            <person name="Manabe R.I."/>
            <person name="Nelson D.C."/>
            <person name="Schulman A.H."/>
            <person name="Timko M.P."/>
            <person name="dePamphilis C.W."/>
            <person name="Choi D."/>
            <person name="Shirasu K."/>
        </authorList>
    </citation>
    <scope>NUCLEOTIDE SEQUENCE [LARGE SCALE GENOMIC DNA]</scope>
    <source>
        <strain evidence="3">cv. UVA1</strain>
    </source>
</reference>
<dbReference type="AlphaFoldDB" id="A0A5A7P9T8"/>
<evidence type="ECO:0000313" key="3">
    <source>
        <dbReference type="Proteomes" id="UP000325081"/>
    </source>
</evidence>
<comment type="caution">
    <text evidence="2">The sequence shown here is derived from an EMBL/GenBank/DDBJ whole genome shotgun (WGS) entry which is preliminary data.</text>
</comment>
<gene>
    <name evidence="2" type="ORF">STAS_05309</name>
</gene>
<accession>A0A5A7P9T8</accession>
<dbReference type="PANTHER" id="PTHR37244:SF1">
    <property type="entry name" value="NADP-SPECIFIC GLUTAMATE DEHYDROGENASE"/>
    <property type="match status" value="1"/>
</dbReference>
<feature type="compositionally biased region" description="Basic and acidic residues" evidence="1">
    <location>
        <begin position="1"/>
        <end position="17"/>
    </location>
</feature>
<dbReference type="PANTHER" id="PTHR37244">
    <property type="entry name" value="NADP-SPECIFIC GLUTAMATE DEHYDROGENASE"/>
    <property type="match status" value="1"/>
</dbReference>
<evidence type="ECO:0000313" key="2">
    <source>
        <dbReference type="EMBL" id="GER29442.1"/>
    </source>
</evidence>
<sequence length="251" mass="27908">MDDGRPIRIRPDPDGSGRGECGGGVAEEEEEEVEEEMEDGVRWAVEVGIWAVCFGVGYLISVSTSKRLLNLRRNKFKSAAVLPISPSPPPPPEDDHPTQELEVMSSNEFLLVDSISDGWHLLNPPFSEGWHRDELSSYTYDLLFKICSVAFSMGVRDGRVEISETSPHFTSAAAADCSELRLAVSTGKPFKEVCLSHRSTGQMLNLPPLVNRCVYPRMQLWGVAHVPESMDCKVVQLANTIHTLNKRRTRV</sequence>